<feature type="binding site" evidence="3">
    <location>
        <begin position="251"/>
        <end position="258"/>
    </location>
    <ligand>
        <name>ATP</name>
        <dbReference type="ChEBI" id="CHEBI:30616"/>
    </ligand>
</feature>
<dbReference type="GO" id="GO:0008017">
    <property type="term" value="F:microtubule binding"/>
    <property type="evidence" value="ECO:0007669"/>
    <property type="project" value="InterPro"/>
</dbReference>
<organism evidence="8">
    <name type="scientific">Alexandrium catenella</name>
    <name type="common">Red tide dinoflagellate</name>
    <name type="synonym">Gonyaulax catenella</name>
    <dbReference type="NCBI Taxonomy" id="2925"/>
    <lineage>
        <taxon>Eukaryota</taxon>
        <taxon>Sar</taxon>
        <taxon>Alveolata</taxon>
        <taxon>Dinophyceae</taxon>
        <taxon>Gonyaulacales</taxon>
        <taxon>Pyrocystaceae</taxon>
        <taxon>Alexandrium</taxon>
    </lineage>
</organism>
<evidence type="ECO:0000256" key="4">
    <source>
        <dbReference type="RuleBase" id="RU000394"/>
    </source>
</evidence>
<keyword evidence="5" id="KW-0175">Coiled coil</keyword>
<proteinExistence type="inferred from homology"/>
<reference evidence="8" key="1">
    <citation type="submission" date="2021-01" db="EMBL/GenBank/DDBJ databases">
        <authorList>
            <person name="Corre E."/>
            <person name="Pelletier E."/>
            <person name="Niang G."/>
            <person name="Scheremetjew M."/>
            <person name="Finn R."/>
            <person name="Kale V."/>
            <person name="Holt S."/>
            <person name="Cochrane G."/>
            <person name="Meng A."/>
            <person name="Brown T."/>
            <person name="Cohen L."/>
        </authorList>
    </citation>
    <scope>NUCLEOTIDE SEQUENCE</scope>
    <source>
        <strain evidence="8">OF101</strain>
    </source>
</reference>
<feature type="compositionally biased region" description="Basic and acidic residues" evidence="6">
    <location>
        <begin position="500"/>
        <end position="527"/>
    </location>
</feature>
<feature type="domain" description="Kinesin motor" evidence="7">
    <location>
        <begin position="170"/>
        <end position="489"/>
    </location>
</feature>
<feature type="compositionally biased region" description="Polar residues" evidence="6">
    <location>
        <begin position="862"/>
        <end position="873"/>
    </location>
</feature>
<feature type="region of interest" description="Disordered" evidence="6">
    <location>
        <begin position="831"/>
        <end position="873"/>
    </location>
</feature>
<gene>
    <name evidence="8" type="ORF">ACAT0790_LOCUS36</name>
</gene>
<feature type="compositionally biased region" description="Basic and acidic residues" evidence="6">
    <location>
        <begin position="536"/>
        <end position="545"/>
    </location>
</feature>
<feature type="compositionally biased region" description="Basic residues" evidence="6">
    <location>
        <begin position="846"/>
        <end position="855"/>
    </location>
</feature>
<feature type="coiled-coil region" evidence="5">
    <location>
        <begin position="62"/>
        <end position="163"/>
    </location>
</feature>
<evidence type="ECO:0000256" key="5">
    <source>
        <dbReference type="SAM" id="Coils"/>
    </source>
</evidence>
<dbReference type="SMART" id="SM00129">
    <property type="entry name" value="KISc"/>
    <property type="match status" value="1"/>
</dbReference>
<dbReference type="PANTHER" id="PTHR47972">
    <property type="entry name" value="KINESIN-LIKE PROTEIN KLP-3"/>
    <property type="match status" value="1"/>
</dbReference>
<dbReference type="Pfam" id="PF00225">
    <property type="entry name" value="Kinesin"/>
    <property type="match status" value="1"/>
</dbReference>
<dbReference type="PANTHER" id="PTHR47972:SF28">
    <property type="entry name" value="KINESIN-LIKE PROTEIN KLP-3"/>
    <property type="match status" value="1"/>
</dbReference>
<dbReference type="InterPro" id="IPR001752">
    <property type="entry name" value="Kinesin_motor_dom"/>
</dbReference>
<dbReference type="PRINTS" id="PR00380">
    <property type="entry name" value="KINESINHEAVY"/>
</dbReference>
<comment type="similarity">
    <text evidence="3 4">Belongs to the TRAFAC class myosin-kinesin ATPase superfamily. Kinesin family.</text>
</comment>
<dbReference type="GO" id="GO:0007018">
    <property type="term" value="P:microtubule-based movement"/>
    <property type="evidence" value="ECO:0007669"/>
    <property type="project" value="InterPro"/>
</dbReference>
<evidence type="ECO:0000313" key="8">
    <source>
        <dbReference type="EMBL" id="CAD9086462.1"/>
    </source>
</evidence>
<accession>A0A7S1KWP8</accession>
<evidence type="ECO:0000259" key="7">
    <source>
        <dbReference type="PROSITE" id="PS50067"/>
    </source>
</evidence>
<dbReference type="InterPro" id="IPR027640">
    <property type="entry name" value="Kinesin-like_fam"/>
</dbReference>
<feature type="region of interest" description="Disordered" evidence="6">
    <location>
        <begin position="791"/>
        <end position="810"/>
    </location>
</feature>
<dbReference type="SUPFAM" id="SSF52540">
    <property type="entry name" value="P-loop containing nucleoside triphosphate hydrolases"/>
    <property type="match status" value="1"/>
</dbReference>
<dbReference type="Gene3D" id="3.40.850.10">
    <property type="entry name" value="Kinesin motor domain"/>
    <property type="match status" value="1"/>
</dbReference>
<feature type="region of interest" description="Disordered" evidence="6">
    <location>
        <begin position="500"/>
        <end position="630"/>
    </location>
</feature>
<dbReference type="AlphaFoldDB" id="A0A7S1KWP8"/>
<dbReference type="PROSITE" id="PS00411">
    <property type="entry name" value="KINESIN_MOTOR_1"/>
    <property type="match status" value="1"/>
</dbReference>
<dbReference type="InterPro" id="IPR019821">
    <property type="entry name" value="Kinesin_motor_CS"/>
</dbReference>
<keyword evidence="1 3" id="KW-0547">Nucleotide-binding</keyword>
<name>A0A7S1KWP8_ALECA</name>
<keyword evidence="4" id="KW-0493">Microtubule</keyword>
<evidence type="ECO:0000256" key="1">
    <source>
        <dbReference type="ARBA" id="ARBA00022741"/>
    </source>
</evidence>
<dbReference type="InterPro" id="IPR036961">
    <property type="entry name" value="Kinesin_motor_dom_sf"/>
</dbReference>
<dbReference type="EMBL" id="HBGE01000050">
    <property type="protein sequence ID" value="CAD9086462.1"/>
    <property type="molecule type" value="Transcribed_RNA"/>
</dbReference>
<evidence type="ECO:0000256" key="6">
    <source>
        <dbReference type="SAM" id="MobiDB-lite"/>
    </source>
</evidence>
<dbReference type="PROSITE" id="PS50067">
    <property type="entry name" value="KINESIN_MOTOR_2"/>
    <property type="match status" value="1"/>
</dbReference>
<evidence type="ECO:0000256" key="3">
    <source>
        <dbReference type="PROSITE-ProRule" id="PRU00283"/>
    </source>
</evidence>
<dbReference type="GO" id="GO:0003777">
    <property type="term" value="F:microtubule motor activity"/>
    <property type="evidence" value="ECO:0007669"/>
    <property type="project" value="InterPro"/>
</dbReference>
<protein>
    <recommendedName>
        <fullName evidence="4">Kinesin-like protein</fullName>
    </recommendedName>
</protein>
<dbReference type="InterPro" id="IPR027417">
    <property type="entry name" value="P-loop_NTPase"/>
</dbReference>
<keyword evidence="3 4" id="KW-0505">Motor protein</keyword>
<evidence type="ECO:0000256" key="2">
    <source>
        <dbReference type="ARBA" id="ARBA00022840"/>
    </source>
</evidence>
<dbReference type="GO" id="GO:0005874">
    <property type="term" value="C:microtubule"/>
    <property type="evidence" value="ECO:0007669"/>
    <property type="project" value="UniProtKB-KW"/>
</dbReference>
<sequence length="873" mass="94121">MAEEVAEVAAGEAAEAKPVDLHEGLLAVSEALQLWSVEGPPRNPRASAGALSAQIQGAAPAVAAMLAEASEGRERVAEMEEQAASLRQEAVDARRRAEELEVKLRDAAAAERQREESAREALEAAQSVEAELRRRLAEEEAKVQAQEAEIAQLRGQNMALCAQVREGMPPVTVMCKVRPMESYGSQDPSILKSALSIDLNEMSLEDGSRPRKFRVGRVLDGGVSQGDVFAAVAPLVETVTTGGSACIFAYGATGSGKTFTLQGGEKYGAAPGLAHHALRRLLEGPNGGHVRLSMVEVYCEQIRDLLRDSPTDAQPASLQCPRRDPAGRMVLDCARCGVGSFTEAEELLLRGYAGRAAGGTLCNERSSRSHVVLFATCMRGEDCEVAGGQLILVDLAGSENVQRSGADEDSKLLAEAKAINKSLSALADVVEATAKRQQFVPYRNSKLTMLLEEALTSAKVLMMVHVSPLARDATDTGHSLNFAGRVQAVDFGAQRMRAEQEERLKSSLQRLRKEKEAMEGREAELRKQNAQLTEQLHSRSKELAAERSAAPSKLDDGSGGAACRRRPGADLRCGGPASRASPEPRQIFGRAPTPEPRLAAARGRPVQAHQPDHEPPARLRQPTPRPSRQVSEALMAQDGCSDTEELSKVALRRGGPEAEAREEQVLAGNAEKAAVACEEGNARVLADITNLQSNGEKEGKDVLLAKGQLHQRLGGDAICQTPERRTAPLLSQAEDGTDADTVWIDQDLLVANECAPAAEAAAAAATPKSALKRERTNFALKMKQRRMQFLEDGAMAASPSSSRRVRFDDEAIDAKSPPKWYLALLEHDRQEKAAREEEAGISPAGRSHRSQRSSRRGRELQVSESQESLARWR</sequence>
<keyword evidence="2 3" id="KW-0067">ATP-binding</keyword>
<dbReference type="GO" id="GO:0005524">
    <property type="term" value="F:ATP binding"/>
    <property type="evidence" value="ECO:0007669"/>
    <property type="project" value="UniProtKB-UniRule"/>
</dbReference>